<dbReference type="GO" id="GO:0090307">
    <property type="term" value="P:mitotic spindle assembly"/>
    <property type="evidence" value="ECO:0007669"/>
    <property type="project" value="TreeGrafter"/>
</dbReference>
<dbReference type="InterPro" id="IPR027330">
    <property type="entry name" value="TPX2_central_dom"/>
</dbReference>
<dbReference type="GO" id="GO:0005819">
    <property type="term" value="C:spindle"/>
    <property type="evidence" value="ECO:0007669"/>
    <property type="project" value="InterPro"/>
</dbReference>
<gene>
    <name evidence="2" type="ORF">K2173_018182</name>
</gene>
<evidence type="ECO:0000259" key="1">
    <source>
        <dbReference type="Pfam" id="PF12214"/>
    </source>
</evidence>
<reference evidence="2 3" key="1">
    <citation type="submission" date="2021-09" db="EMBL/GenBank/DDBJ databases">
        <title>Genomic insights and catalytic innovation underlie evolution of tropane alkaloids biosynthesis.</title>
        <authorList>
            <person name="Wang Y.-J."/>
            <person name="Tian T."/>
            <person name="Huang J.-P."/>
            <person name="Huang S.-X."/>
        </authorList>
    </citation>
    <scope>NUCLEOTIDE SEQUENCE [LARGE SCALE GENOMIC DNA]</scope>
    <source>
        <strain evidence="2">KIB-2018</strain>
        <tissue evidence="2">Leaf</tissue>
    </source>
</reference>
<organism evidence="2 3">
    <name type="scientific">Erythroxylum novogranatense</name>
    <dbReference type="NCBI Taxonomy" id="1862640"/>
    <lineage>
        <taxon>Eukaryota</taxon>
        <taxon>Viridiplantae</taxon>
        <taxon>Streptophyta</taxon>
        <taxon>Embryophyta</taxon>
        <taxon>Tracheophyta</taxon>
        <taxon>Spermatophyta</taxon>
        <taxon>Magnoliopsida</taxon>
        <taxon>eudicotyledons</taxon>
        <taxon>Gunneridae</taxon>
        <taxon>Pentapetalae</taxon>
        <taxon>rosids</taxon>
        <taxon>fabids</taxon>
        <taxon>Malpighiales</taxon>
        <taxon>Erythroxylaceae</taxon>
        <taxon>Erythroxylum</taxon>
    </lineage>
</organism>
<accession>A0AAV8TNZ0</accession>
<keyword evidence="3" id="KW-1185">Reference proteome</keyword>
<dbReference type="EMBL" id="JAIWQS010000004">
    <property type="protein sequence ID" value="KAJ8767624.1"/>
    <property type="molecule type" value="Genomic_DNA"/>
</dbReference>
<dbReference type="Proteomes" id="UP001159364">
    <property type="component" value="Linkage Group LG04"/>
</dbReference>
<evidence type="ECO:0000313" key="3">
    <source>
        <dbReference type="Proteomes" id="UP001159364"/>
    </source>
</evidence>
<evidence type="ECO:0000313" key="2">
    <source>
        <dbReference type="EMBL" id="KAJ8767624.1"/>
    </source>
</evidence>
<dbReference type="GO" id="GO:0005880">
    <property type="term" value="C:nuclear microtubule"/>
    <property type="evidence" value="ECO:0007669"/>
    <property type="project" value="TreeGrafter"/>
</dbReference>
<dbReference type="GO" id="GO:0060236">
    <property type="term" value="P:regulation of mitotic spindle organization"/>
    <property type="evidence" value="ECO:0007669"/>
    <property type="project" value="InterPro"/>
</dbReference>
<name>A0AAV8TNZ0_9ROSI</name>
<dbReference type="PANTHER" id="PTHR14326:SF15">
    <property type="entry name" value="OS06G0130200 PROTEIN"/>
    <property type="match status" value="1"/>
</dbReference>
<dbReference type="GO" id="GO:0030295">
    <property type="term" value="F:protein kinase activator activity"/>
    <property type="evidence" value="ECO:0007669"/>
    <property type="project" value="TreeGrafter"/>
</dbReference>
<sequence length="490" mass="54627">MEDEDMEVELVFEAREIDPDYEFDAAMFFDFTHEESLADARKAERWFESALSYPASPFVAKLLLREESIFEGINHSTNDEVVEDQEAVIDVECGGGQGPEVSLLEMDIGGYNLRSKFRPKAKVNSSAKPNFPRSSTLMKPTASILAKQYRAPQVARSRFQMLFAQKDRSLGLSSLVESHAAKRQKLDGGLLCKVGDIKQQTDFFHKAPNKDGNFEKATSFAKLRLTIPREPELETAQRAQRMRPKSNAIQDQVTVRAQNFKARPLNRKILKAPSLSLPKKSTPKLPEFQEFHLKTLERAMQHSSGVSSSSIQLNDSYKGLDKHGVVAVAANGKSNPRRVPTIKSSTTDAPKQDAFSTTHLFSARPLNKKILSSKGDLGVFRNGKREPTVPVEVKLQTDKKDQHKPPVELFNKLSLTSEVQPNSGSQLQLPRPSCISLKGSKENILNTLQTDNKLGKERPSLFSGKQIQCGSNEAINEVGNQFSMRSLGIR</sequence>
<protein>
    <recommendedName>
        <fullName evidence="1">TPX2 central domain-containing protein</fullName>
    </recommendedName>
</protein>
<dbReference type="GO" id="GO:0008017">
    <property type="term" value="F:microtubule binding"/>
    <property type="evidence" value="ECO:0007669"/>
    <property type="project" value="TreeGrafter"/>
</dbReference>
<proteinExistence type="predicted"/>
<feature type="domain" description="TPX2 central" evidence="1">
    <location>
        <begin position="223"/>
        <end position="394"/>
    </location>
</feature>
<dbReference type="PANTHER" id="PTHR14326">
    <property type="entry name" value="TARGETING PROTEIN FOR XKLP2"/>
    <property type="match status" value="1"/>
</dbReference>
<dbReference type="InterPro" id="IPR009675">
    <property type="entry name" value="TPX2_fam"/>
</dbReference>
<dbReference type="AlphaFoldDB" id="A0AAV8TNZ0"/>
<dbReference type="Pfam" id="PF12214">
    <property type="entry name" value="TPX2_importin"/>
    <property type="match status" value="1"/>
</dbReference>
<comment type="caution">
    <text evidence="2">The sequence shown here is derived from an EMBL/GenBank/DDBJ whole genome shotgun (WGS) entry which is preliminary data.</text>
</comment>